<accession>C5KX00</accession>
<gene>
    <name evidence="1" type="ORF">Pmar_PMAR029625</name>
</gene>
<evidence type="ECO:0000313" key="1">
    <source>
        <dbReference type="EMBL" id="EER11004.1"/>
    </source>
</evidence>
<protein>
    <submittedName>
        <fullName evidence="1">Uncharacterized protein</fullName>
    </submittedName>
</protein>
<dbReference type="AlphaFoldDB" id="C5KX00"/>
<dbReference type="InParanoid" id="C5KX00"/>
<evidence type="ECO:0000313" key="2">
    <source>
        <dbReference type="Proteomes" id="UP000007800"/>
    </source>
</evidence>
<dbReference type="Proteomes" id="UP000007800">
    <property type="component" value="Unassembled WGS sequence"/>
</dbReference>
<dbReference type="EMBL" id="GG677097">
    <property type="protein sequence ID" value="EER11004.1"/>
    <property type="molecule type" value="Genomic_DNA"/>
</dbReference>
<keyword evidence="2" id="KW-1185">Reference proteome</keyword>
<proteinExistence type="predicted"/>
<organism evidence="2">
    <name type="scientific">Perkinsus marinus (strain ATCC 50983 / TXsc)</name>
    <dbReference type="NCBI Taxonomy" id="423536"/>
    <lineage>
        <taxon>Eukaryota</taxon>
        <taxon>Sar</taxon>
        <taxon>Alveolata</taxon>
        <taxon>Perkinsozoa</taxon>
        <taxon>Perkinsea</taxon>
        <taxon>Perkinsida</taxon>
        <taxon>Perkinsidae</taxon>
        <taxon>Perkinsus</taxon>
    </lineage>
</organism>
<name>C5KX00_PERM5</name>
<dbReference type="GeneID" id="9056220"/>
<sequence length="88" mass="10336">MHLRAHHFCARRLATLPHDNSKPSEACSCTNETQHVMEITVTRIVDFIRRDPTVLHQAWTEKHQNDNDTTITLSSKTQMKEQNDYWFA</sequence>
<dbReference type="RefSeq" id="XP_002779209.1">
    <property type="nucleotide sequence ID" value="XM_002779163.1"/>
</dbReference>
<reference evidence="1 2" key="1">
    <citation type="submission" date="2008-07" db="EMBL/GenBank/DDBJ databases">
        <authorList>
            <person name="El-Sayed N."/>
            <person name="Caler E."/>
            <person name="Inman J."/>
            <person name="Amedeo P."/>
            <person name="Hass B."/>
            <person name="Wortman J."/>
        </authorList>
    </citation>
    <scope>NUCLEOTIDE SEQUENCE [LARGE SCALE GENOMIC DNA]</scope>
    <source>
        <strain evidence="2">ATCC 50983 / TXsc</strain>
    </source>
</reference>